<feature type="transmembrane region" description="Helical" evidence="1">
    <location>
        <begin position="12"/>
        <end position="30"/>
    </location>
</feature>
<name>A0A0E9W895_ANGAN</name>
<reference evidence="2" key="2">
    <citation type="journal article" date="2015" name="Fish Shellfish Immunol.">
        <title>Early steps in the European eel (Anguilla anguilla)-Vibrio vulnificus interaction in the gills: Role of the RtxA13 toxin.</title>
        <authorList>
            <person name="Callol A."/>
            <person name="Pajuelo D."/>
            <person name="Ebbesson L."/>
            <person name="Teles M."/>
            <person name="MacKenzie S."/>
            <person name="Amaro C."/>
        </authorList>
    </citation>
    <scope>NUCLEOTIDE SEQUENCE</scope>
</reference>
<sequence>MSGSENQSIRKMTHALMQILLIVLLDVNFIK</sequence>
<evidence type="ECO:0000256" key="1">
    <source>
        <dbReference type="SAM" id="Phobius"/>
    </source>
</evidence>
<keyword evidence="1" id="KW-1133">Transmembrane helix</keyword>
<reference evidence="2" key="1">
    <citation type="submission" date="2014-11" db="EMBL/GenBank/DDBJ databases">
        <authorList>
            <person name="Amaro Gonzalez C."/>
        </authorList>
    </citation>
    <scope>NUCLEOTIDE SEQUENCE</scope>
</reference>
<keyword evidence="1" id="KW-0812">Transmembrane</keyword>
<dbReference type="AlphaFoldDB" id="A0A0E9W895"/>
<protein>
    <submittedName>
        <fullName evidence="2">Uncharacterized protein</fullName>
    </submittedName>
</protein>
<accession>A0A0E9W895</accession>
<evidence type="ECO:0000313" key="2">
    <source>
        <dbReference type="EMBL" id="JAH86526.1"/>
    </source>
</evidence>
<dbReference type="EMBL" id="GBXM01022051">
    <property type="protein sequence ID" value="JAH86526.1"/>
    <property type="molecule type" value="Transcribed_RNA"/>
</dbReference>
<proteinExistence type="predicted"/>
<organism evidence="2">
    <name type="scientific">Anguilla anguilla</name>
    <name type="common">European freshwater eel</name>
    <name type="synonym">Muraena anguilla</name>
    <dbReference type="NCBI Taxonomy" id="7936"/>
    <lineage>
        <taxon>Eukaryota</taxon>
        <taxon>Metazoa</taxon>
        <taxon>Chordata</taxon>
        <taxon>Craniata</taxon>
        <taxon>Vertebrata</taxon>
        <taxon>Euteleostomi</taxon>
        <taxon>Actinopterygii</taxon>
        <taxon>Neopterygii</taxon>
        <taxon>Teleostei</taxon>
        <taxon>Anguilliformes</taxon>
        <taxon>Anguillidae</taxon>
        <taxon>Anguilla</taxon>
    </lineage>
</organism>
<keyword evidence="1" id="KW-0472">Membrane</keyword>